<dbReference type="EMBL" id="CP159373">
    <property type="protein sequence ID" value="XCN75196.1"/>
    <property type="molecule type" value="Genomic_DNA"/>
</dbReference>
<dbReference type="AlphaFoldDB" id="A0AAU8M277"/>
<reference evidence="1" key="1">
    <citation type="journal article" date="2024" name="Syst. Appl. Microbiol.">
        <title>First single-strain enrichments of Electrothrix cable bacteria, description of E. aestuarii sp. nov. and E. rattekaaiensis sp. nov., and proposal of a cable bacteria taxonomy following the rules of the SeqCode.</title>
        <authorList>
            <person name="Plum-Jensen L.E."/>
            <person name="Schramm A."/>
            <person name="Marshall I.P.G."/>
        </authorList>
    </citation>
    <scope>NUCLEOTIDE SEQUENCE</scope>
    <source>
        <strain evidence="1">Rat1</strain>
    </source>
</reference>
<gene>
    <name evidence="1" type="ORF">Q3M24_10840</name>
</gene>
<accession>A0AAU8M277</accession>
<dbReference type="SUPFAM" id="SSF88723">
    <property type="entry name" value="PIN domain-like"/>
    <property type="match status" value="1"/>
</dbReference>
<organism evidence="1">
    <name type="scientific">Candidatus Electrothrix aestuarii</name>
    <dbReference type="NCBI Taxonomy" id="3062594"/>
    <lineage>
        <taxon>Bacteria</taxon>
        <taxon>Pseudomonadati</taxon>
        <taxon>Thermodesulfobacteriota</taxon>
        <taxon>Desulfobulbia</taxon>
        <taxon>Desulfobulbales</taxon>
        <taxon>Desulfobulbaceae</taxon>
        <taxon>Candidatus Electrothrix</taxon>
    </lineage>
</organism>
<name>A0AAU8M277_9BACT</name>
<reference evidence="1" key="2">
    <citation type="submission" date="2024-06" db="EMBL/GenBank/DDBJ databases">
        <authorList>
            <person name="Plum-Jensen L.E."/>
            <person name="Schramm A."/>
            <person name="Marshall I.P.G."/>
        </authorList>
    </citation>
    <scope>NUCLEOTIDE SEQUENCE</scope>
    <source>
        <strain evidence="1">Rat1</strain>
    </source>
</reference>
<evidence type="ECO:0008006" key="2">
    <source>
        <dbReference type="Google" id="ProtNLM"/>
    </source>
</evidence>
<evidence type="ECO:0000313" key="1">
    <source>
        <dbReference type="EMBL" id="XCN75196.1"/>
    </source>
</evidence>
<protein>
    <recommendedName>
        <fullName evidence="2">PIN domain-containing protein</fullName>
    </recommendedName>
</protein>
<proteinExistence type="predicted"/>
<sequence>MVKPRYLLDTNILSEPLRPQPDSSVMKQLERHYHEVATANVADFEHFLDITVENWFFSESDQEDNGDTFSKQEPSEK</sequence>
<dbReference type="KEGG" id="eaj:Q3M24_10840"/>
<dbReference type="InterPro" id="IPR029060">
    <property type="entry name" value="PIN-like_dom_sf"/>
</dbReference>